<feature type="active site" description="Proton acceptor" evidence="15">
    <location>
        <position position="599"/>
    </location>
</feature>
<dbReference type="SUPFAM" id="SSF51905">
    <property type="entry name" value="FAD/NAD(P)-binding domain"/>
    <property type="match status" value="1"/>
</dbReference>
<dbReference type="PANTHER" id="PTHR11552">
    <property type="entry name" value="GLUCOSE-METHANOL-CHOLINE GMC OXIDOREDUCTASE"/>
    <property type="match status" value="1"/>
</dbReference>
<feature type="binding site" evidence="16">
    <location>
        <begin position="144"/>
        <end position="147"/>
    </location>
    <ligand>
        <name>FAD</name>
        <dbReference type="ChEBI" id="CHEBI:57692"/>
    </ligand>
</feature>
<comment type="similarity">
    <text evidence="3">Belongs to the GMC oxidoreductase family.</text>
</comment>
<dbReference type="PANTHER" id="PTHR11552:SF147">
    <property type="entry name" value="CHOLINE DEHYDROGENASE, MITOCHONDRIAL"/>
    <property type="match status" value="1"/>
</dbReference>
<evidence type="ECO:0000313" key="19">
    <source>
        <dbReference type="EMBL" id="KAF7777748.1"/>
    </source>
</evidence>
<dbReference type="GO" id="GO:0005576">
    <property type="term" value="C:extracellular region"/>
    <property type="evidence" value="ECO:0007669"/>
    <property type="project" value="UniProtKB-SubCell"/>
</dbReference>
<dbReference type="EC" id="1.1.99.29" evidence="5"/>
<evidence type="ECO:0000256" key="1">
    <source>
        <dbReference type="ARBA" id="ARBA00001974"/>
    </source>
</evidence>
<feature type="binding site" evidence="16">
    <location>
        <position position="284"/>
    </location>
    <ligand>
        <name>FAD</name>
        <dbReference type="ChEBI" id="CHEBI:57692"/>
    </ligand>
</feature>
<keyword evidence="8 16" id="KW-0274">FAD</keyword>
<feature type="active site" description="Proton donor" evidence="15">
    <location>
        <position position="555"/>
    </location>
</feature>
<protein>
    <recommendedName>
        <fullName evidence="5">pyranose dehydrogenase (acceptor)</fullName>
        <ecNumber evidence="5">1.1.99.29</ecNumber>
    </recommendedName>
</protein>
<accession>A0A8H7F5E5</accession>
<evidence type="ECO:0000256" key="16">
    <source>
        <dbReference type="PIRSR" id="PIRSR000137-2"/>
    </source>
</evidence>
<keyword evidence="7" id="KW-0285">Flavoprotein</keyword>
<comment type="cofactor">
    <cofactor evidence="1 16">
        <name>FAD</name>
        <dbReference type="ChEBI" id="CHEBI:57692"/>
    </cofactor>
</comment>
<dbReference type="SUPFAM" id="SSF54373">
    <property type="entry name" value="FAD-linked reductases, C-terminal domain"/>
    <property type="match status" value="1"/>
</dbReference>
<evidence type="ECO:0000256" key="14">
    <source>
        <dbReference type="ARBA" id="ARBA00034059"/>
    </source>
</evidence>
<dbReference type="InterPro" id="IPR000172">
    <property type="entry name" value="GMC_OxRdtase_N"/>
</dbReference>
<evidence type="ECO:0000256" key="12">
    <source>
        <dbReference type="ARBA" id="ARBA00034029"/>
    </source>
</evidence>
<feature type="domain" description="Glucose-methanol-choline oxidoreductase N-terminal" evidence="17">
    <location>
        <begin position="57"/>
        <end position="363"/>
    </location>
</feature>
<dbReference type="Gene3D" id="3.30.560.10">
    <property type="entry name" value="Glucose Oxidase, domain 3"/>
    <property type="match status" value="1"/>
</dbReference>
<dbReference type="Pfam" id="PF00732">
    <property type="entry name" value="GMC_oxred_N"/>
    <property type="match status" value="1"/>
</dbReference>
<evidence type="ECO:0000256" key="11">
    <source>
        <dbReference type="ARBA" id="ARBA00034010"/>
    </source>
</evidence>
<evidence type="ECO:0000259" key="17">
    <source>
        <dbReference type="Pfam" id="PF00732"/>
    </source>
</evidence>
<dbReference type="PIRSF" id="PIRSF000137">
    <property type="entry name" value="Alcohol_oxidase"/>
    <property type="match status" value="1"/>
</dbReference>
<dbReference type="Proteomes" id="UP000629468">
    <property type="component" value="Unassembled WGS sequence"/>
</dbReference>
<dbReference type="Gene3D" id="3.50.50.60">
    <property type="entry name" value="FAD/NAD(P)-binding domain"/>
    <property type="match status" value="1"/>
</dbReference>
<evidence type="ECO:0000256" key="5">
    <source>
        <dbReference type="ARBA" id="ARBA00013177"/>
    </source>
</evidence>
<keyword evidence="6" id="KW-0964">Secreted</keyword>
<name>A0A8H7F5E5_AGABI</name>
<evidence type="ECO:0000259" key="18">
    <source>
        <dbReference type="Pfam" id="PF05199"/>
    </source>
</evidence>
<reference evidence="19 20" key="1">
    <citation type="journal article" name="Sci. Rep.">
        <title>Telomere-to-telomere assembled and centromere annotated genomes of the two main subspecies of the button mushroom Agaricus bisporus reveal especially polymorphic chromosome ends.</title>
        <authorList>
            <person name="Sonnenberg A.S.M."/>
            <person name="Sedaghat-Telgerd N."/>
            <person name="Lavrijssen B."/>
            <person name="Ohm R.A."/>
            <person name="Hendrickx P.M."/>
            <person name="Scholtmeijer K."/>
            <person name="Baars J.J.P."/>
            <person name="van Peer A."/>
        </authorList>
    </citation>
    <scope>NUCLEOTIDE SEQUENCE [LARGE SCALE GENOMIC DNA]</scope>
    <source>
        <strain evidence="19 20">H119_p4</strain>
    </source>
</reference>
<comment type="catalytic activity">
    <reaction evidence="10">
        <text>pyranose + acceptor = pyranos-2-ulose + reduced acceptor.</text>
        <dbReference type="EC" id="1.1.99.29"/>
    </reaction>
</comment>
<evidence type="ECO:0000256" key="2">
    <source>
        <dbReference type="ARBA" id="ARBA00004613"/>
    </source>
</evidence>
<dbReference type="EMBL" id="JABXXO010000005">
    <property type="protein sequence ID" value="KAF7777748.1"/>
    <property type="molecule type" value="Genomic_DNA"/>
</dbReference>
<sequence>MLGTLVPYRDDIVTEDAASFMTLHYLRSLAFLLICCQLVPGAILFNSPDDLPQDVEYDFVVIGGGTAGNVVATRLAENPEWNILVIEAGPSNEEIFATRPPGIFHDLLKTRVDWNFTTVNQPGLNGRNQSYARGKMLGGCSSHNGMVYTTGSRDDWDRWAKVTDAEELSWDNILPLIRRAERFVLKDSENQDQTGHVDPSLHGHTGNLTVTAPYVAHPFDDLLIKTTTELTEEFPYKQDMNDGRPIGISWNQFTIDEHAERSTSATAYLARTGGNVHTLTNTFVKRVLPIGNGLDFRKVEFVDAQGSSRKVVAQKEVILSGGIFGTPQVLLNSGIGLREELETAGIKTLVNNPSVGKNFTDHVAVLVVLPTTLPDTDFDRDQALAQWNHNRTGRLIIPNHLNNLIWVRLADDAVPFGEGAFIDPTGGGKNSPHVEFSFSQISIHPPKTTVDIPDLPPDSNTTTVQMTAVNLHPVSRGSMSLNSTNPFGPPLIDLGILTEDVDVAILREGIRSLRRLYSSPSFRDSVSDTVLPAANVTTDEDLDAFIRSVASPWLHGIGTAAMSPRGADWGVVDPNFQVKGTEGLRIVDASIFPDLPSGHTQAPTYGIAELASIMIAEAWND</sequence>
<feature type="domain" description="Glucose-methanol-choline oxidoreductase C-terminal" evidence="18">
    <location>
        <begin position="473"/>
        <end position="608"/>
    </location>
</feature>
<comment type="subunit">
    <text evidence="4">Monomer.</text>
</comment>
<dbReference type="InterPro" id="IPR036188">
    <property type="entry name" value="FAD/NAD-bd_sf"/>
</dbReference>
<dbReference type="AlphaFoldDB" id="A0A8H7F5E5"/>
<evidence type="ECO:0000313" key="20">
    <source>
        <dbReference type="Proteomes" id="UP000629468"/>
    </source>
</evidence>
<evidence type="ECO:0000256" key="7">
    <source>
        <dbReference type="ARBA" id="ARBA00022630"/>
    </source>
</evidence>
<dbReference type="GO" id="GO:0050660">
    <property type="term" value="F:flavin adenine dinucleotide binding"/>
    <property type="evidence" value="ECO:0007669"/>
    <property type="project" value="InterPro"/>
</dbReference>
<evidence type="ECO:0000256" key="6">
    <source>
        <dbReference type="ARBA" id="ARBA00022525"/>
    </source>
</evidence>
<evidence type="ECO:0000256" key="3">
    <source>
        <dbReference type="ARBA" id="ARBA00010790"/>
    </source>
</evidence>
<dbReference type="InterPro" id="IPR012132">
    <property type="entry name" value="GMC_OxRdtase"/>
</dbReference>
<proteinExistence type="inferred from homology"/>
<comment type="caution">
    <text evidence="19">The sequence shown here is derived from an EMBL/GenBank/DDBJ whole genome shotgun (WGS) entry which is preliminary data.</text>
</comment>
<evidence type="ECO:0000256" key="10">
    <source>
        <dbReference type="ARBA" id="ARBA00033986"/>
    </source>
</evidence>
<evidence type="ECO:0000256" key="4">
    <source>
        <dbReference type="ARBA" id="ARBA00011245"/>
    </source>
</evidence>
<evidence type="ECO:0000256" key="13">
    <source>
        <dbReference type="ARBA" id="ARBA00034050"/>
    </source>
</evidence>
<gene>
    <name evidence="19" type="ORF">Agabi119p4_3820</name>
</gene>
<comment type="catalytic activity">
    <reaction evidence="13">
        <text>a pyranoside + acceptor = a pyranosid-3-ulose + reduced acceptor.</text>
        <dbReference type="EC" id="1.1.99.29"/>
    </reaction>
</comment>
<evidence type="ECO:0000256" key="9">
    <source>
        <dbReference type="ARBA" id="ARBA00024699"/>
    </source>
</evidence>
<comment type="catalytic activity">
    <reaction evidence="11">
        <text>pyranose + acceptor = pyranos-2,3-diulose + reduced acceptor.</text>
        <dbReference type="EC" id="1.1.99.29"/>
    </reaction>
</comment>
<dbReference type="GO" id="GO:0033718">
    <property type="term" value="F:pyranose dehydrogenase (acceptor) activity"/>
    <property type="evidence" value="ECO:0007669"/>
    <property type="project" value="UniProtKB-EC"/>
</dbReference>
<comment type="catalytic activity">
    <reaction evidence="14">
        <text>a pyranoside + acceptor = a pyranosid-3,4-diulose + reduced acceptor.</text>
        <dbReference type="EC" id="1.1.99.29"/>
    </reaction>
</comment>
<comment type="subcellular location">
    <subcellularLocation>
        <location evidence="2">Secreted</location>
    </subcellularLocation>
</comment>
<dbReference type="Pfam" id="PF05199">
    <property type="entry name" value="GMC_oxred_C"/>
    <property type="match status" value="1"/>
</dbReference>
<organism evidence="19 20">
    <name type="scientific">Agaricus bisporus var. burnettii</name>
    <dbReference type="NCBI Taxonomy" id="192524"/>
    <lineage>
        <taxon>Eukaryota</taxon>
        <taxon>Fungi</taxon>
        <taxon>Dikarya</taxon>
        <taxon>Basidiomycota</taxon>
        <taxon>Agaricomycotina</taxon>
        <taxon>Agaricomycetes</taxon>
        <taxon>Agaricomycetidae</taxon>
        <taxon>Agaricales</taxon>
        <taxon>Agaricineae</taxon>
        <taxon>Agaricaceae</taxon>
        <taxon>Agaricus</taxon>
    </lineage>
</organism>
<evidence type="ECO:0000256" key="8">
    <source>
        <dbReference type="ARBA" id="ARBA00022827"/>
    </source>
</evidence>
<comment type="function">
    <text evidence="9">Catalyzes the single-oxidation or sequential double oxidation reaction of carbohydrates primarily at carbon-2 and/or carbon-3 with the concomitant reduction of the flavin. The enzyme exhibits a broad sugar substrate specificity, oxidizing different aldopyranoses to the corresponding C-1, C-2, C-3 or C-1,2, C-2,3 and C-3,4 (di)dehydro sugars with substrate-specific regioselectivity. Accepts only a narrow range of electron acceptors such as substituted benzoquinones and complexed metal ions and reacts extremely slowly with O(2) as acceptor. May play a role in the natural recycling of plant matter by oxidizing all major monosaccharides in lignocellulose and by reducing quinone compounds or reactive radical species generated during lignin depolymerization.</text>
</comment>
<evidence type="ECO:0000256" key="15">
    <source>
        <dbReference type="PIRSR" id="PIRSR000137-1"/>
    </source>
</evidence>
<comment type="catalytic activity">
    <reaction evidence="12">
        <text>pyranose + acceptor = pyranos-3-ulose + reduced acceptor.</text>
        <dbReference type="EC" id="1.1.99.29"/>
    </reaction>
</comment>
<dbReference type="InterPro" id="IPR007867">
    <property type="entry name" value="GMC_OxRtase_C"/>
</dbReference>